<dbReference type="RefSeq" id="WP_046443704.1">
    <property type="nucleotide sequence ID" value="NZ_LAYJ01000102.1"/>
</dbReference>
<keyword evidence="1" id="KW-0472">Membrane</keyword>
<dbReference type="Proteomes" id="UP000034076">
    <property type="component" value="Unassembled WGS sequence"/>
</dbReference>
<feature type="transmembrane region" description="Helical" evidence="1">
    <location>
        <begin position="127"/>
        <end position="147"/>
    </location>
</feature>
<gene>
    <name evidence="2" type="ORF">CHK_1850</name>
</gene>
<organism evidence="2 3">
    <name type="scientific">Christensenella hongkongensis</name>
    <dbReference type="NCBI Taxonomy" id="270498"/>
    <lineage>
        <taxon>Bacteria</taxon>
        <taxon>Bacillati</taxon>
        <taxon>Bacillota</taxon>
        <taxon>Clostridia</taxon>
        <taxon>Christensenellales</taxon>
        <taxon>Christensenellaceae</taxon>
        <taxon>Christensenella</taxon>
    </lineage>
</organism>
<keyword evidence="1" id="KW-0812">Transmembrane</keyword>
<feature type="transmembrane region" description="Helical" evidence="1">
    <location>
        <begin position="12"/>
        <end position="30"/>
    </location>
</feature>
<sequence length="244" mass="28750">MDSNTIKKEDKRITVTFVLCIAALVFYALLTSAELHNTVLFSQISGYLEQNPRDYYEILTFYFSQIVQYVSLILFFIVLINGNSRNRPKLIGILFFFVMLISLCFNAGSLLALFILYQQPLGPIFRVYRILGCVINFLLFVISWLLYKKVKKQNFTLLLSRFLFFTFLIVSIIRIGIWIYDYLIDSIAFLEFLDLLHLIEMIVVVLPAYIVYKALTDEKFYQRFIVQFPQKPYHPQKLTIFSDK</sequence>
<feature type="transmembrane region" description="Helical" evidence="1">
    <location>
        <begin position="159"/>
        <end position="180"/>
    </location>
</feature>
<protein>
    <submittedName>
        <fullName evidence="2">Uncharacterized protein</fullName>
    </submittedName>
</protein>
<feature type="transmembrane region" description="Helical" evidence="1">
    <location>
        <begin position="92"/>
        <end position="115"/>
    </location>
</feature>
<feature type="transmembrane region" description="Helical" evidence="1">
    <location>
        <begin position="58"/>
        <end position="80"/>
    </location>
</feature>
<dbReference type="STRING" id="270498.CHK_1850"/>
<proteinExistence type="predicted"/>
<reference evidence="2 3" key="1">
    <citation type="submission" date="2015-04" db="EMBL/GenBank/DDBJ databases">
        <title>Draft genome sequence of bacteremic isolate Catabacter hongkongensis type strain HKU16T.</title>
        <authorList>
            <person name="Lau S.K."/>
            <person name="Teng J.L."/>
            <person name="Huang Y."/>
            <person name="Curreem S.O."/>
            <person name="Tsui S.K."/>
            <person name="Woo P.C."/>
        </authorList>
    </citation>
    <scope>NUCLEOTIDE SEQUENCE [LARGE SCALE GENOMIC DNA]</scope>
    <source>
        <strain evidence="2 3">HKU16</strain>
    </source>
</reference>
<feature type="transmembrane region" description="Helical" evidence="1">
    <location>
        <begin position="192"/>
        <end position="212"/>
    </location>
</feature>
<comment type="caution">
    <text evidence="2">The sequence shown here is derived from an EMBL/GenBank/DDBJ whole genome shotgun (WGS) entry which is preliminary data.</text>
</comment>
<evidence type="ECO:0000313" key="3">
    <source>
        <dbReference type="Proteomes" id="UP000034076"/>
    </source>
</evidence>
<dbReference type="EMBL" id="LAYJ01000102">
    <property type="protein sequence ID" value="KKI50735.1"/>
    <property type="molecule type" value="Genomic_DNA"/>
</dbReference>
<dbReference type="AlphaFoldDB" id="A0A0M2NKG3"/>
<accession>A0A0M2NKG3</accession>
<evidence type="ECO:0000313" key="2">
    <source>
        <dbReference type="EMBL" id="KKI50735.1"/>
    </source>
</evidence>
<evidence type="ECO:0000256" key="1">
    <source>
        <dbReference type="SAM" id="Phobius"/>
    </source>
</evidence>
<keyword evidence="3" id="KW-1185">Reference proteome</keyword>
<name>A0A0M2NKG3_9FIRM</name>
<keyword evidence="1" id="KW-1133">Transmembrane helix</keyword>